<organism evidence="3 4">
    <name type="scientific">Kitasatospora gansuensis</name>
    <dbReference type="NCBI Taxonomy" id="258050"/>
    <lineage>
        <taxon>Bacteria</taxon>
        <taxon>Bacillati</taxon>
        <taxon>Actinomycetota</taxon>
        <taxon>Actinomycetes</taxon>
        <taxon>Kitasatosporales</taxon>
        <taxon>Streptomycetaceae</taxon>
        <taxon>Kitasatospora</taxon>
    </lineage>
</organism>
<evidence type="ECO:0000313" key="4">
    <source>
        <dbReference type="Proteomes" id="UP000573327"/>
    </source>
</evidence>
<proteinExistence type="predicted"/>
<feature type="chain" id="PRO_5031416585" description="Lipoprotein" evidence="2">
    <location>
        <begin position="22"/>
        <end position="489"/>
    </location>
</feature>
<protein>
    <recommendedName>
        <fullName evidence="5">Lipoprotein</fullName>
    </recommendedName>
</protein>
<dbReference type="Proteomes" id="UP000573327">
    <property type="component" value="Unassembled WGS sequence"/>
</dbReference>
<keyword evidence="2" id="KW-0732">Signal</keyword>
<reference evidence="3 4" key="1">
    <citation type="submission" date="2020-08" db="EMBL/GenBank/DDBJ databases">
        <title>Sequencing the genomes of 1000 actinobacteria strains.</title>
        <authorList>
            <person name="Klenk H.-P."/>
        </authorList>
    </citation>
    <scope>NUCLEOTIDE SEQUENCE [LARGE SCALE GENOMIC DNA]</scope>
    <source>
        <strain evidence="3 4">DSM 44786</strain>
    </source>
</reference>
<accession>A0A7W7SG52</accession>
<evidence type="ECO:0000313" key="3">
    <source>
        <dbReference type="EMBL" id="MBB4949865.1"/>
    </source>
</evidence>
<keyword evidence="4" id="KW-1185">Reference proteome</keyword>
<evidence type="ECO:0008006" key="5">
    <source>
        <dbReference type="Google" id="ProtNLM"/>
    </source>
</evidence>
<feature type="region of interest" description="Disordered" evidence="1">
    <location>
        <begin position="46"/>
        <end position="101"/>
    </location>
</feature>
<gene>
    <name evidence="3" type="ORF">F4556_005400</name>
</gene>
<feature type="signal peptide" evidence="2">
    <location>
        <begin position="1"/>
        <end position="21"/>
    </location>
</feature>
<evidence type="ECO:0000256" key="2">
    <source>
        <dbReference type="SAM" id="SignalP"/>
    </source>
</evidence>
<evidence type="ECO:0000256" key="1">
    <source>
        <dbReference type="SAM" id="MobiDB-lite"/>
    </source>
</evidence>
<dbReference type="PROSITE" id="PS51257">
    <property type="entry name" value="PROKAR_LIPOPROTEIN"/>
    <property type="match status" value="1"/>
</dbReference>
<dbReference type="RefSeq" id="WP_184920526.1">
    <property type="nucleotide sequence ID" value="NZ_JACHJR010000001.1"/>
</dbReference>
<comment type="caution">
    <text evidence="3">The sequence shown here is derived from an EMBL/GenBank/DDBJ whole genome shotgun (WGS) entry which is preliminary data.</text>
</comment>
<dbReference type="AlphaFoldDB" id="A0A7W7SG52"/>
<name>A0A7W7SG52_9ACTN</name>
<dbReference type="EMBL" id="JACHJR010000001">
    <property type="protein sequence ID" value="MBB4949865.1"/>
    <property type="molecule type" value="Genomic_DNA"/>
</dbReference>
<feature type="compositionally biased region" description="Low complexity" evidence="1">
    <location>
        <begin position="74"/>
        <end position="101"/>
    </location>
</feature>
<sequence length="489" mass="48937">MSKRTLALPALVLSVLLSVSACDPTSPTARPTDHGAAAQVVAVPSDVPSDGNPPVLPAPGGTPSVTLVSPATDRAPSARPVPVAPSAVTPSAAAPSPSGTPAVVAGAADLQLTSYDQRTGTAVLAVANDRTGAPSPSASAATGAVRTGQLIASPPSAAVPQGALLAITAVEPAGAGKVRVETRPAAISELLGQTRADIRSALDPHRIQVTPKVKDLKVSYVPKPGGGDGAASAELRLDVNDSVPLPGGSKAALTGSLALDPSVVFSYQGSHGILAPEQAKVGFDLGAHADWHLTANLTGSTGPVRIPVATLTATPTVMVGVLPVVITLNLSVYAEVSADGSVSVDIGQAVDGNWAIHAEYTKAAGWHSVTDPADTTVTPVKATFTGAATVRSALVAEGSVALYGALGVKATVKPYLRAQVQGTVTITVDGSGVKPVVDGSAGLYGGIDVDGAVLVRIAVLGTPLFQKDVPFQLYHREWPITTLSATPTS</sequence>